<evidence type="ECO:0000256" key="1">
    <source>
        <dbReference type="SAM" id="SignalP"/>
    </source>
</evidence>
<dbReference type="Proteomes" id="UP001062901">
    <property type="component" value="Unassembled WGS sequence"/>
</dbReference>
<evidence type="ECO:0000313" key="3">
    <source>
        <dbReference type="Proteomes" id="UP001062901"/>
    </source>
</evidence>
<dbReference type="Gene3D" id="2.60.40.1880">
    <property type="entry name" value="Invasion associated locus B (IalB) protein"/>
    <property type="match status" value="1"/>
</dbReference>
<feature type="chain" id="PRO_5046417209" evidence="1">
    <location>
        <begin position="25"/>
        <end position="174"/>
    </location>
</feature>
<comment type="caution">
    <text evidence="2">The sequence shown here is derived from an EMBL/GenBank/DDBJ whole genome shotgun (WGS) entry which is preliminary data.</text>
</comment>
<evidence type="ECO:0000313" key="2">
    <source>
        <dbReference type="EMBL" id="GBQ06674.1"/>
    </source>
</evidence>
<proteinExistence type="predicted"/>
<feature type="signal peptide" evidence="1">
    <location>
        <begin position="1"/>
        <end position="24"/>
    </location>
</feature>
<keyword evidence="1" id="KW-0732">Signal</keyword>
<keyword evidence="3" id="KW-1185">Reference proteome</keyword>
<accession>A0ABQ0NZ60</accession>
<dbReference type="Pfam" id="PF06776">
    <property type="entry name" value="IalB"/>
    <property type="match status" value="1"/>
</dbReference>
<dbReference type="InterPro" id="IPR038696">
    <property type="entry name" value="IalB_sf"/>
</dbReference>
<organism evidence="2 3">
    <name type="scientific">Saccharibacter floricola DSM 15669</name>
    <dbReference type="NCBI Taxonomy" id="1123227"/>
    <lineage>
        <taxon>Bacteria</taxon>
        <taxon>Pseudomonadati</taxon>
        <taxon>Pseudomonadota</taxon>
        <taxon>Alphaproteobacteria</taxon>
        <taxon>Acetobacterales</taxon>
        <taxon>Acetobacteraceae</taxon>
        <taxon>Saccharibacter</taxon>
    </lineage>
</organism>
<name>A0ABQ0NZ60_9PROT</name>
<gene>
    <name evidence="2" type="ORF">AA15669_1040</name>
</gene>
<dbReference type="EMBL" id="BAQD01000014">
    <property type="protein sequence ID" value="GBQ06674.1"/>
    <property type="molecule type" value="Genomic_DNA"/>
</dbReference>
<reference evidence="2" key="1">
    <citation type="submission" date="2013-04" db="EMBL/GenBank/DDBJ databases">
        <title>The genome sequencing project of 58 acetic acid bacteria.</title>
        <authorList>
            <person name="Okamoto-Kainuma A."/>
            <person name="Ishikawa M."/>
            <person name="Umino S."/>
            <person name="Koizumi Y."/>
            <person name="Shiwa Y."/>
            <person name="Yoshikawa H."/>
            <person name="Matsutani M."/>
            <person name="Matsushita K."/>
        </authorList>
    </citation>
    <scope>NUCLEOTIDE SEQUENCE</scope>
    <source>
        <strain evidence="2">DSM 15669</strain>
    </source>
</reference>
<dbReference type="InterPro" id="IPR010642">
    <property type="entry name" value="Invasion_prot_B"/>
</dbReference>
<dbReference type="RefSeq" id="WP_018980733.1">
    <property type="nucleotide sequence ID" value="NZ_BAQD01000014.1"/>
</dbReference>
<protein>
    <submittedName>
        <fullName evidence="2">Invasion protein B</fullName>
    </submittedName>
</protein>
<sequence>MMKKVFLLALLGWMVMGTPEGARAASSLPDGVTSLNETYQDWSLSCHVKDNQTDCSVTQQAYDSKTQQRFFSIKFRPQGDQTHGVALLPFGLDLNHGLTVVTDGLPVGDIYSFTTCLPEGCIVPLDLDEGQFSALEKSQHASLSFMTLSGHVMKLPLSSAGLEKALERAHALTR</sequence>